<comment type="caution">
    <text evidence="1">The sequence shown here is derived from an EMBL/GenBank/DDBJ whole genome shotgun (WGS) entry which is preliminary data.</text>
</comment>
<keyword evidence="2" id="KW-1185">Reference proteome</keyword>
<organism evidence="1 2">
    <name type="scientific">Paenibacillus yanchengensis</name>
    <dbReference type="NCBI Taxonomy" id="2035833"/>
    <lineage>
        <taxon>Bacteria</taxon>
        <taxon>Bacillati</taxon>
        <taxon>Bacillota</taxon>
        <taxon>Bacilli</taxon>
        <taxon>Bacillales</taxon>
        <taxon>Paenibacillaceae</taxon>
        <taxon>Paenibacillus</taxon>
    </lineage>
</organism>
<dbReference type="RefSeq" id="WP_377772998.1">
    <property type="nucleotide sequence ID" value="NZ_JBHUHO010000031.1"/>
</dbReference>
<evidence type="ECO:0000313" key="1">
    <source>
        <dbReference type="EMBL" id="MFD2116622.1"/>
    </source>
</evidence>
<dbReference type="EMBL" id="JBHUHO010000031">
    <property type="protein sequence ID" value="MFD2116622.1"/>
    <property type="molecule type" value="Genomic_DNA"/>
</dbReference>
<reference evidence="2" key="1">
    <citation type="journal article" date="2019" name="Int. J. Syst. Evol. Microbiol.">
        <title>The Global Catalogue of Microorganisms (GCM) 10K type strain sequencing project: providing services to taxonomists for standard genome sequencing and annotation.</title>
        <authorList>
            <consortium name="The Broad Institute Genomics Platform"/>
            <consortium name="The Broad Institute Genome Sequencing Center for Infectious Disease"/>
            <person name="Wu L."/>
            <person name="Ma J."/>
        </authorList>
    </citation>
    <scope>NUCLEOTIDE SEQUENCE [LARGE SCALE GENOMIC DNA]</scope>
    <source>
        <strain evidence="2">GH52</strain>
    </source>
</reference>
<protein>
    <submittedName>
        <fullName evidence="1">Uncharacterized protein</fullName>
    </submittedName>
</protein>
<dbReference type="Proteomes" id="UP001597362">
    <property type="component" value="Unassembled WGS sequence"/>
</dbReference>
<sequence length="88" mass="9887">MKIAQHFIIIDDGKLLFQADVEEFDAITRASKDVRAAVSSLNVINEVSFAGFSTAYIFDKRVRVQGNVQLRTVSLHDFFVNLVGRDLV</sequence>
<evidence type="ECO:0000313" key="2">
    <source>
        <dbReference type="Proteomes" id="UP001597362"/>
    </source>
</evidence>
<name>A0ABW4YLZ5_9BACL</name>
<proteinExistence type="predicted"/>
<accession>A0ABW4YLZ5</accession>
<gene>
    <name evidence="1" type="ORF">ACFSJH_12895</name>
</gene>